<proteinExistence type="predicted"/>
<dbReference type="CDD" id="cd00118">
    <property type="entry name" value="LysM"/>
    <property type="match status" value="2"/>
</dbReference>
<sequence length="648" mass="72455" precursor="true">MSNIYEILRPKKGYAYTDEQIVDYSLISIPIPTNKKNKGNSRIYGDIEEANFKNIVDIIISLCSRYNLDYKETAYTLLICLAESGFNPDAAAGTTSAAGLAQYTKDTANAFRKRAKELIGVDIDMRGNNIFDATIGSYGVLVAFLFNKELAINWGFKPSDEKYWQLIYMLHHDGPGYYNDDRGKQRAYNFKWRKDAIRAYERIFKQKLVLLTALLKQKVETKIKLTDNNGSDVENKNYILAAVKNSSNEKPSHLSMDRGNETEINVIFGKTNSKGESKSILSRIGDEIITIILPDNYKDLIHTSSTAGYAVKKGDTLEKIAKSNATTVNRIIEDNNIQDKNKIKVGQVLFFGVSESYSVKSGDTLAGIAKKFGTTIEKIAKDNKISNINNIAVGKKLKINKYLRHKPSNSALNQIFNNIGLGNLNLDILEFSKNHTAKPTGSISNSAQQFNNMIELSTPVAKEAVNNQKVKEPPKIDKNKTQLNGNTKDVKVKISDGMAVIYTFQDMDYGPFEEPKEGYTVFYDHLGNKLFSFKSGSRVSSKAKSNADGTFTGFYTIISGGTRTSQLGAAYGTTKIRSTDTRARWVHGGGSGLKDPYAEKQGWRVTMGCTRAQNKDVENLAEKIINFQRQYPNIKIKYIRDKKGTYPK</sequence>
<dbReference type="SUPFAM" id="SSF54106">
    <property type="entry name" value="LysM domain"/>
    <property type="match status" value="2"/>
</dbReference>
<dbReference type="InterPro" id="IPR023346">
    <property type="entry name" value="Lysozyme-like_dom_sf"/>
</dbReference>
<dbReference type="EMBL" id="FUUY01000009">
    <property type="protein sequence ID" value="SJX23035.1"/>
    <property type="molecule type" value="Genomic_DNA"/>
</dbReference>
<evidence type="ECO:0000313" key="2">
    <source>
        <dbReference type="EMBL" id="SJX23035.1"/>
    </source>
</evidence>
<evidence type="ECO:0000313" key="3">
    <source>
        <dbReference type="Proteomes" id="UP000196240"/>
    </source>
</evidence>
<dbReference type="PANTHER" id="PTHR33734:SF22">
    <property type="entry name" value="MEMBRANE-BOUND LYTIC MUREIN TRANSGLYCOSYLASE D"/>
    <property type="match status" value="1"/>
</dbReference>
<dbReference type="InterPro" id="IPR018392">
    <property type="entry name" value="LysM"/>
</dbReference>
<feature type="domain" description="LysM" evidence="1">
    <location>
        <begin position="355"/>
        <end position="399"/>
    </location>
</feature>
<dbReference type="SMART" id="SM00257">
    <property type="entry name" value="LysM"/>
    <property type="match status" value="2"/>
</dbReference>
<gene>
    <name evidence="2" type="primary">yaaH</name>
    <name evidence="2" type="ORF">ACNJC6_02691</name>
</gene>
<reference evidence="2 3" key="1">
    <citation type="submission" date="2017-02" db="EMBL/GenBank/DDBJ databases">
        <authorList>
            <person name="Peterson S.W."/>
        </authorList>
    </citation>
    <scope>NUCLEOTIDE SEQUENCE [LARGE SCALE GENOMIC DNA]</scope>
    <source>
        <strain evidence="2">C6</strain>
    </source>
</reference>
<organism evidence="2 3">
    <name type="scientific">Acinetobacter johnsonii</name>
    <dbReference type="NCBI Taxonomy" id="40214"/>
    <lineage>
        <taxon>Bacteria</taxon>
        <taxon>Pseudomonadati</taxon>
        <taxon>Pseudomonadota</taxon>
        <taxon>Gammaproteobacteria</taxon>
        <taxon>Moraxellales</taxon>
        <taxon>Moraxellaceae</taxon>
        <taxon>Acinetobacter</taxon>
    </lineage>
</organism>
<dbReference type="SUPFAM" id="SSF53955">
    <property type="entry name" value="Lysozyme-like"/>
    <property type="match status" value="1"/>
</dbReference>
<dbReference type="RefSeq" id="WP_087013916.1">
    <property type="nucleotide sequence ID" value="NZ_FUUY01000009.1"/>
</dbReference>
<protein>
    <submittedName>
        <fullName evidence="2">Spore germination protein YaaH</fullName>
    </submittedName>
</protein>
<name>A0A1R7QFI3_ACIJO</name>
<dbReference type="PANTHER" id="PTHR33734">
    <property type="entry name" value="LYSM DOMAIN-CONTAINING GPI-ANCHORED PROTEIN 2"/>
    <property type="match status" value="1"/>
</dbReference>
<dbReference type="AlphaFoldDB" id="A0A1R7QFI3"/>
<accession>A0A1R7QFI3</accession>
<feature type="domain" description="LysM" evidence="1">
    <location>
        <begin position="307"/>
        <end position="351"/>
    </location>
</feature>
<evidence type="ECO:0000259" key="1">
    <source>
        <dbReference type="PROSITE" id="PS51782"/>
    </source>
</evidence>
<dbReference type="PROSITE" id="PS51782">
    <property type="entry name" value="LYSM"/>
    <property type="match status" value="2"/>
</dbReference>
<dbReference type="InterPro" id="IPR036779">
    <property type="entry name" value="LysM_dom_sf"/>
</dbReference>
<dbReference type="Pfam" id="PF01476">
    <property type="entry name" value="LysM"/>
    <property type="match status" value="2"/>
</dbReference>
<dbReference type="Gene3D" id="3.10.350.10">
    <property type="entry name" value="LysM domain"/>
    <property type="match status" value="2"/>
</dbReference>
<dbReference type="Proteomes" id="UP000196240">
    <property type="component" value="Unassembled WGS sequence"/>
</dbReference>
<dbReference type="Gene3D" id="1.10.530.10">
    <property type="match status" value="1"/>
</dbReference>